<organism evidence="2 3">
    <name type="scientific">Pseudalkalibacillus berkeleyi</name>
    <dbReference type="NCBI Taxonomy" id="1069813"/>
    <lineage>
        <taxon>Bacteria</taxon>
        <taxon>Bacillati</taxon>
        <taxon>Bacillota</taxon>
        <taxon>Bacilli</taxon>
        <taxon>Bacillales</taxon>
        <taxon>Fictibacillaceae</taxon>
        <taxon>Pseudalkalibacillus</taxon>
    </lineage>
</organism>
<sequence>MLRSWENDLPSIHTGALGAPQLGKRSTEHSFGRVECSVAEKMVYRALIRVL</sequence>
<evidence type="ECO:0000313" key="3">
    <source>
        <dbReference type="Proteomes" id="UP001649381"/>
    </source>
</evidence>
<dbReference type="EMBL" id="JAKIJS010000001">
    <property type="protein sequence ID" value="MCF6138513.1"/>
    <property type="molecule type" value="Genomic_DNA"/>
</dbReference>
<dbReference type="RefSeq" id="WP_236335349.1">
    <property type="nucleotide sequence ID" value="NZ_JAKIJS010000001.1"/>
</dbReference>
<protein>
    <submittedName>
        <fullName evidence="2">Uncharacterized protein</fullName>
    </submittedName>
</protein>
<keyword evidence="3" id="KW-1185">Reference proteome</keyword>
<feature type="region of interest" description="Disordered" evidence="1">
    <location>
        <begin position="1"/>
        <end position="26"/>
    </location>
</feature>
<gene>
    <name evidence="2" type="ORF">L2716_12320</name>
</gene>
<comment type="caution">
    <text evidence="2">The sequence shown here is derived from an EMBL/GenBank/DDBJ whole genome shotgun (WGS) entry which is preliminary data.</text>
</comment>
<proteinExistence type="predicted"/>
<name>A0ABS9H3S0_9BACL</name>
<reference evidence="2 3" key="1">
    <citation type="submission" date="2022-01" db="EMBL/GenBank/DDBJ databases">
        <title>Alkalihalobacillus sp. EGI L200015, a novel bacterium isolated from a salt lake sediment.</title>
        <authorList>
            <person name="Gao L."/>
            <person name="Fang B.-Z."/>
            <person name="Li W.-J."/>
        </authorList>
    </citation>
    <scope>NUCLEOTIDE SEQUENCE [LARGE SCALE GENOMIC DNA]</scope>
    <source>
        <strain evidence="2 3">KCTC 12718</strain>
    </source>
</reference>
<dbReference type="Proteomes" id="UP001649381">
    <property type="component" value="Unassembled WGS sequence"/>
</dbReference>
<accession>A0ABS9H3S0</accession>
<evidence type="ECO:0000313" key="2">
    <source>
        <dbReference type="EMBL" id="MCF6138513.1"/>
    </source>
</evidence>
<evidence type="ECO:0000256" key="1">
    <source>
        <dbReference type="SAM" id="MobiDB-lite"/>
    </source>
</evidence>